<proteinExistence type="predicted"/>
<feature type="compositionally biased region" description="Basic and acidic residues" evidence="1">
    <location>
        <begin position="85"/>
        <end position="99"/>
    </location>
</feature>
<keyword evidence="3" id="KW-1185">Reference proteome</keyword>
<reference evidence="2" key="1">
    <citation type="submission" date="2023-08" db="EMBL/GenBank/DDBJ databases">
        <title>Chromosome-level Genome Assembly of mud carp (Cirrhinus molitorella).</title>
        <authorList>
            <person name="Liu H."/>
        </authorList>
    </citation>
    <scope>NUCLEOTIDE SEQUENCE</scope>
    <source>
        <strain evidence="2">Prfri</strain>
        <tissue evidence="2">Muscle</tissue>
    </source>
</reference>
<dbReference type="AlphaFoldDB" id="A0AA88TRV0"/>
<protein>
    <submittedName>
        <fullName evidence="2">Uncharacterized protein</fullName>
    </submittedName>
</protein>
<sequence>MRNEIRLRSRRDVWTYCQQAVTDRWTNRPLRLEFNSTVTKPYGFYETDLIAVKYNNQQMAGKCQKPFQFKVAEPFSSTGYYQGGRKIEREGKGKEERQSEISQGPYGGLNECEIPCKMLLGHVERQRANVRGQEWVEKRRRGEEKWEEKLIIYSPQVLAHY</sequence>
<gene>
    <name evidence="2" type="ORF">Q8A67_010085</name>
</gene>
<evidence type="ECO:0000256" key="1">
    <source>
        <dbReference type="SAM" id="MobiDB-lite"/>
    </source>
</evidence>
<feature type="region of interest" description="Disordered" evidence="1">
    <location>
        <begin position="81"/>
        <end position="104"/>
    </location>
</feature>
<name>A0AA88TRV0_9TELE</name>
<organism evidence="2 3">
    <name type="scientific">Cirrhinus molitorella</name>
    <name type="common">mud carp</name>
    <dbReference type="NCBI Taxonomy" id="172907"/>
    <lineage>
        <taxon>Eukaryota</taxon>
        <taxon>Metazoa</taxon>
        <taxon>Chordata</taxon>
        <taxon>Craniata</taxon>
        <taxon>Vertebrata</taxon>
        <taxon>Euteleostomi</taxon>
        <taxon>Actinopterygii</taxon>
        <taxon>Neopterygii</taxon>
        <taxon>Teleostei</taxon>
        <taxon>Ostariophysi</taxon>
        <taxon>Cypriniformes</taxon>
        <taxon>Cyprinidae</taxon>
        <taxon>Labeoninae</taxon>
        <taxon>Labeonini</taxon>
        <taxon>Cirrhinus</taxon>
    </lineage>
</organism>
<accession>A0AA88TRV0</accession>
<dbReference type="EMBL" id="JAUYZG010000009">
    <property type="protein sequence ID" value="KAK2898667.1"/>
    <property type="molecule type" value="Genomic_DNA"/>
</dbReference>
<evidence type="ECO:0000313" key="2">
    <source>
        <dbReference type="EMBL" id="KAK2898667.1"/>
    </source>
</evidence>
<dbReference type="Proteomes" id="UP001187343">
    <property type="component" value="Unassembled WGS sequence"/>
</dbReference>
<evidence type="ECO:0000313" key="3">
    <source>
        <dbReference type="Proteomes" id="UP001187343"/>
    </source>
</evidence>
<comment type="caution">
    <text evidence="2">The sequence shown here is derived from an EMBL/GenBank/DDBJ whole genome shotgun (WGS) entry which is preliminary data.</text>
</comment>